<protein>
    <submittedName>
        <fullName evidence="1">Uncharacterized protein</fullName>
    </submittedName>
</protein>
<accession>A0A4U3MJE3</accession>
<dbReference type="OrthoDB" id="5148265at2"/>
<gene>
    <name evidence="1" type="ORF">FDA94_14550</name>
</gene>
<name>A0A4U3MJE3_9ACTN</name>
<dbReference type="RefSeq" id="WP_137247595.1">
    <property type="nucleotide sequence ID" value="NZ_SZQA01000012.1"/>
</dbReference>
<evidence type="ECO:0000313" key="2">
    <source>
        <dbReference type="Proteomes" id="UP000308705"/>
    </source>
</evidence>
<dbReference type="EMBL" id="SZQA01000012">
    <property type="protein sequence ID" value="TKK88137.1"/>
    <property type="molecule type" value="Genomic_DNA"/>
</dbReference>
<dbReference type="Proteomes" id="UP000308705">
    <property type="component" value="Unassembled WGS sequence"/>
</dbReference>
<sequence length="144" mass="16162">MPPCLDVYVWIPERRPGIFGRFIESYVADPGEDHRLQAFTRTYVLGITTEADADEGFSLYLRGREHYQAIICVARDGAAVLGLSVEAPDNRQERLTQAAKLIEQLRRQFSAPAGLAGVELPPPRDHAEWQEEFQVELRVGAVPT</sequence>
<evidence type="ECO:0000313" key="1">
    <source>
        <dbReference type="EMBL" id="TKK88137.1"/>
    </source>
</evidence>
<proteinExistence type="predicted"/>
<comment type="caution">
    <text evidence="1">The sequence shown here is derived from an EMBL/GenBank/DDBJ whole genome shotgun (WGS) entry which is preliminary data.</text>
</comment>
<organism evidence="1 2">
    <name type="scientific">Herbidospora galbida</name>
    <dbReference type="NCBI Taxonomy" id="2575442"/>
    <lineage>
        <taxon>Bacteria</taxon>
        <taxon>Bacillati</taxon>
        <taxon>Actinomycetota</taxon>
        <taxon>Actinomycetes</taxon>
        <taxon>Streptosporangiales</taxon>
        <taxon>Streptosporangiaceae</taxon>
        <taxon>Herbidospora</taxon>
    </lineage>
</organism>
<reference evidence="1 2" key="1">
    <citation type="submission" date="2019-04" db="EMBL/GenBank/DDBJ databases">
        <title>Herbidospora sp. NEAU-GS14.nov., a novel actinomycete isolated from soil.</title>
        <authorList>
            <person name="Han L."/>
        </authorList>
    </citation>
    <scope>NUCLEOTIDE SEQUENCE [LARGE SCALE GENOMIC DNA]</scope>
    <source>
        <strain evidence="1 2">NEAU-GS14</strain>
    </source>
</reference>
<dbReference type="AlphaFoldDB" id="A0A4U3MJE3"/>
<keyword evidence="2" id="KW-1185">Reference proteome</keyword>